<keyword evidence="11" id="KW-0969">Cilium</keyword>
<feature type="transmembrane region" description="Helical" evidence="10">
    <location>
        <begin position="12"/>
        <end position="32"/>
    </location>
</feature>
<keyword evidence="4 10" id="KW-1003">Cell membrane</keyword>
<keyword evidence="5 10" id="KW-0812">Transmembrane</keyword>
<proteinExistence type="inferred from homology"/>
<comment type="function">
    <text evidence="1 10">Role in flagellar biosynthesis.</text>
</comment>
<evidence type="ECO:0000313" key="11">
    <source>
        <dbReference type="EMBL" id="MCL7929292.1"/>
    </source>
</evidence>
<dbReference type="PANTHER" id="PTHR30065">
    <property type="entry name" value="FLAGELLAR BIOSYNTHETIC PROTEIN FLIR"/>
    <property type="match status" value="1"/>
</dbReference>
<protein>
    <recommendedName>
        <fullName evidence="3 9">Flagellar biosynthetic protein FliR</fullName>
    </recommendedName>
</protein>
<comment type="similarity">
    <text evidence="2 10">Belongs to the FliR/MopE/SpaR family.</text>
</comment>
<dbReference type="InterPro" id="IPR006303">
    <property type="entry name" value="FliR"/>
</dbReference>
<keyword evidence="12" id="KW-1185">Reference proteome</keyword>
<dbReference type="PANTHER" id="PTHR30065:SF8">
    <property type="entry name" value="FLAGELLAR BIOSYNTHETIC PROTEIN FLIR"/>
    <property type="match status" value="1"/>
</dbReference>
<feature type="transmembrane region" description="Helical" evidence="10">
    <location>
        <begin position="180"/>
        <end position="202"/>
    </location>
</feature>
<feature type="transmembrane region" description="Helical" evidence="10">
    <location>
        <begin position="74"/>
        <end position="96"/>
    </location>
</feature>
<keyword evidence="7 10" id="KW-0472">Membrane</keyword>
<comment type="subcellular location">
    <subcellularLocation>
        <location evidence="10">Cell membrane</location>
        <topology evidence="10">Multi-pass membrane protein</topology>
    </subcellularLocation>
    <subcellularLocation>
        <location evidence="10">Bacterial flagellum basal body</location>
    </subcellularLocation>
</comment>
<evidence type="ECO:0000256" key="7">
    <source>
        <dbReference type="ARBA" id="ARBA00023136"/>
    </source>
</evidence>
<dbReference type="RefSeq" id="WP_250080306.1">
    <property type="nucleotide sequence ID" value="NZ_JAMJPJ010000004.1"/>
</dbReference>
<feature type="transmembrane region" description="Helical" evidence="10">
    <location>
        <begin position="129"/>
        <end position="148"/>
    </location>
</feature>
<keyword evidence="6 10" id="KW-1133">Transmembrane helix</keyword>
<dbReference type="InterPro" id="IPR002010">
    <property type="entry name" value="T3SS_IM_R"/>
</dbReference>
<comment type="caution">
    <text evidence="11">The sequence shown here is derived from an EMBL/GenBank/DDBJ whole genome shotgun (WGS) entry which is preliminary data.</text>
</comment>
<feature type="transmembrane region" description="Helical" evidence="10">
    <location>
        <begin position="214"/>
        <end position="234"/>
    </location>
</feature>
<evidence type="ECO:0000256" key="5">
    <source>
        <dbReference type="ARBA" id="ARBA00022692"/>
    </source>
</evidence>
<accession>A0ABT0SNC7</accession>
<evidence type="ECO:0000256" key="2">
    <source>
        <dbReference type="ARBA" id="ARBA00009772"/>
    </source>
</evidence>
<evidence type="ECO:0000256" key="4">
    <source>
        <dbReference type="ARBA" id="ARBA00022475"/>
    </source>
</evidence>
<keyword evidence="8 10" id="KW-0975">Bacterial flagellum</keyword>
<dbReference type="Proteomes" id="UP001165308">
    <property type="component" value="Unassembled WGS sequence"/>
</dbReference>
<reference evidence="11" key="1">
    <citation type="submission" date="2022-05" db="EMBL/GenBank/DDBJ databases">
        <title>Halomonas geminus sp. nov. and Halomonas llamarensis sp. nov. isolated from high-altitude salars of the Atacama Desert.</title>
        <authorList>
            <person name="Hintersatz C."/>
            <person name="Rojas L.A."/>
            <person name="Wei T.-S."/>
            <person name="Kutschke S."/>
            <person name="Lehmann F."/>
            <person name="Jain R."/>
            <person name="Pollmann K."/>
        </authorList>
    </citation>
    <scope>NUCLEOTIDE SEQUENCE</scope>
    <source>
        <strain evidence="11">ATCHA</strain>
    </source>
</reference>
<feature type="transmembrane region" description="Helical" evidence="10">
    <location>
        <begin position="44"/>
        <end position="62"/>
    </location>
</feature>
<evidence type="ECO:0000256" key="8">
    <source>
        <dbReference type="ARBA" id="ARBA00023143"/>
    </source>
</evidence>
<dbReference type="EMBL" id="JAMJPJ010000004">
    <property type="protein sequence ID" value="MCL7929292.1"/>
    <property type="molecule type" value="Genomic_DNA"/>
</dbReference>
<name>A0ABT0SNC7_9GAMM</name>
<evidence type="ECO:0000256" key="9">
    <source>
        <dbReference type="NCBIfam" id="TIGR01400"/>
    </source>
</evidence>
<gene>
    <name evidence="11" type="primary">fliR</name>
    <name evidence="11" type="ORF">M8006_04715</name>
</gene>
<evidence type="ECO:0000256" key="3">
    <source>
        <dbReference type="ARBA" id="ARBA00021717"/>
    </source>
</evidence>
<evidence type="ECO:0000256" key="6">
    <source>
        <dbReference type="ARBA" id="ARBA00022989"/>
    </source>
</evidence>
<keyword evidence="11" id="KW-0282">Flagellum</keyword>
<evidence type="ECO:0000256" key="1">
    <source>
        <dbReference type="ARBA" id="ARBA00002578"/>
    </source>
</evidence>
<feature type="transmembrane region" description="Helical" evidence="10">
    <location>
        <begin position="103"/>
        <end position="123"/>
    </location>
</feature>
<dbReference type="Pfam" id="PF01311">
    <property type="entry name" value="Bac_export_1"/>
    <property type="match status" value="1"/>
</dbReference>
<sequence length="263" mass="28168">MIEVTYAQLHGWLVAFFWPFVRITAFMAATPLWGHSSVPNQAKVALAAVVAVVIAPILPPMPDVPLVSWVGTGIIVEQIVIGAAIGMVMHIVFAVVQAAGEFIGLQMGLAFASFFDAASGTNIMVLSRILYMITLLMFLAMNGHLMVLETLVMSFQTLPIGVNLINANAFEILARYGGTIFASGMLLALPLVASLLIINLALGILNRSAPQLTVFNIGFPTSLTVGLTLMMVLMTDIGSFLQRLFSDGVAFMQGLIELMAQLP</sequence>
<evidence type="ECO:0000313" key="12">
    <source>
        <dbReference type="Proteomes" id="UP001165308"/>
    </source>
</evidence>
<keyword evidence="11" id="KW-0966">Cell projection</keyword>
<dbReference type="PRINTS" id="PR00953">
    <property type="entry name" value="TYPE3IMRPROT"/>
</dbReference>
<evidence type="ECO:0000256" key="10">
    <source>
        <dbReference type="RuleBase" id="RU362071"/>
    </source>
</evidence>
<dbReference type="NCBIfam" id="TIGR01400">
    <property type="entry name" value="fliR"/>
    <property type="match status" value="1"/>
</dbReference>
<organism evidence="11 12">
    <name type="scientific">Halomonas llamarensis</name>
    <dbReference type="NCBI Taxonomy" id="2945104"/>
    <lineage>
        <taxon>Bacteria</taxon>
        <taxon>Pseudomonadati</taxon>
        <taxon>Pseudomonadota</taxon>
        <taxon>Gammaproteobacteria</taxon>
        <taxon>Oceanospirillales</taxon>
        <taxon>Halomonadaceae</taxon>
        <taxon>Halomonas</taxon>
    </lineage>
</organism>